<dbReference type="HOGENOM" id="CLU_007946_3_1_1"/>
<organism evidence="6 7">
    <name type="scientific">Megaselia scalaris</name>
    <name type="common">Humpbacked fly</name>
    <name type="synonym">Phora scalaris</name>
    <dbReference type="NCBI Taxonomy" id="36166"/>
    <lineage>
        <taxon>Eukaryota</taxon>
        <taxon>Metazoa</taxon>
        <taxon>Ecdysozoa</taxon>
        <taxon>Arthropoda</taxon>
        <taxon>Hexapoda</taxon>
        <taxon>Insecta</taxon>
        <taxon>Pterygota</taxon>
        <taxon>Neoptera</taxon>
        <taxon>Endopterygota</taxon>
        <taxon>Diptera</taxon>
        <taxon>Brachycera</taxon>
        <taxon>Muscomorpha</taxon>
        <taxon>Platypezoidea</taxon>
        <taxon>Phoridae</taxon>
        <taxon>Megaseliini</taxon>
        <taxon>Megaselia</taxon>
    </lineage>
</organism>
<dbReference type="Proteomes" id="UP000015102">
    <property type="component" value="Unassembled WGS sequence"/>
</dbReference>
<comment type="subcellular location">
    <subcellularLocation>
        <location evidence="1">Membrane</location>
        <topology evidence="1">Multi-pass membrane protein</topology>
    </subcellularLocation>
</comment>
<dbReference type="InterPro" id="IPR050598">
    <property type="entry name" value="AminoAcid_Transporter"/>
</dbReference>
<dbReference type="PANTHER" id="PTHR11785">
    <property type="entry name" value="AMINO ACID TRANSPORTER"/>
    <property type="match status" value="1"/>
</dbReference>
<dbReference type="EMBL" id="CAQQ02177289">
    <property type="status" value="NOT_ANNOTATED_CDS"/>
    <property type="molecule type" value="Genomic_DNA"/>
</dbReference>
<feature type="transmembrane region" description="Helical" evidence="5">
    <location>
        <begin position="108"/>
        <end position="127"/>
    </location>
</feature>
<dbReference type="Gene3D" id="1.20.1740.10">
    <property type="entry name" value="Amino acid/polyamine transporter I"/>
    <property type="match status" value="2"/>
</dbReference>
<protein>
    <recommendedName>
        <fullName evidence="8">Amino acid permease/ SLC12A domain-containing protein</fullName>
    </recommendedName>
</protein>
<dbReference type="EnsemblMetazoa" id="MESCA005381-RA">
    <property type="protein sequence ID" value="MESCA005381-PA"/>
    <property type="gene ID" value="MESCA005381"/>
</dbReference>
<name>T1GP64_MEGSC</name>
<evidence type="ECO:0000313" key="7">
    <source>
        <dbReference type="Proteomes" id="UP000015102"/>
    </source>
</evidence>
<dbReference type="PANTHER" id="PTHR11785:SF240">
    <property type="entry name" value="LD25378P"/>
    <property type="match status" value="1"/>
</dbReference>
<proteinExistence type="predicted"/>
<dbReference type="InterPro" id="IPR002293">
    <property type="entry name" value="AA/rel_permease1"/>
</dbReference>
<evidence type="ECO:0000256" key="2">
    <source>
        <dbReference type="ARBA" id="ARBA00022692"/>
    </source>
</evidence>
<keyword evidence="2 5" id="KW-0812">Transmembrane</keyword>
<evidence type="ECO:0000313" key="6">
    <source>
        <dbReference type="EnsemblMetazoa" id="MESCA005381-PA"/>
    </source>
</evidence>
<dbReference type="Pfam" id="PF13520">
    <property type="entry name" value="AA_permease_2"/>
    <property type="match status" value="1"/>
</dbReference>
<evidence type="ECO:0000256" key="1">
    <source>
        <dbReference type="ARBA" id="ARBA00004141"/>
    </source>
</evidence>
<dbReference type="AlphaFoldDB" id="T1GP64"/>
<sequence>MARVSIGDNLVPKESFGEIRDDLAKNESISSSSEGIKFKKQITLLDGVAIIVGVIVGAGIFVSPKGVLIHSGSVGQALIVWILSGLLSMVGALCYAELGKNLPKAICISMPVVTIIYVIANVAYFTVLTPDEMLSSEAVAVTFGDKMLGYMAWLMPFFVACSTFGSLNGAIFSSSRLFFVGARNGHLPAAISLINVHCFTPIPSLIFLGIISLVLLFIPNIYALINYVTFVEALFTLMSISGLLWLRRTQPKTERP</sequence>
<evidence type="ECO:0000256" key="4">
    <source>
        <dbReference type="ARBA" id="ARBA00023136"/>
    </source>
</evidence>
<dbReference type="GO" id="GO:0016020">
    <property type="term" value="C:membrane"/>
    <property type="evidence" value="ECO:0007669"/>
    <property type="project" value="UniProtKB-SubCell"/>
</dbReference>
<reference evidence="6" key="2">
    <citation type="submission" date="2015-06" db="UniProtKB">
        <authorList>
            <consortium name="EnsemblMetazoa"/>
        </authorList>
    </citation>
    <scope>IDENTIFICATION</scope>
</reference>
<keyword evidence="7" id="KW-1185">Reference proteome</keyword>
<dbReference type="EMBL" id="CAQQ02177290">
    <property type="status" value="NOT_ANNOTATED_CDS"/>
    <property type="molecule type" value="Genomic_DNA"/>
</dbReference>
<feature type="transmembrane region" description="Helical" evidence="5">
    <location>
        <begin position="224"/>
        <end position="246"/>
    </location>
</feature>
<feature type="transmembrane region" description="Helical" evidence="5">
    <location>
        <begin position="42"/>
        <end position="62"/>
    </location>
</feature>
<reference evidence="7" key="1">
    <citation type="submission" date="2013-02" db="EMBL/GenBank/DDBJ databases">
        <authorList>
            <person name="Hughes D."/>
        </authorList>
    </citation>
    <scope>NUCLEOTIDE SEQUENCE</scope>
    <source>
        <strain>Durham</strain>
        <strain evidence="7">NC isolate 2 -- Noor lab</strain>
    </source>
</reference>
<evidence type="ECO:0008006" key="8">
    <source>
        <dbReference type="Google" id="ProtNLM"/>
    </source>
</evidence>
<feature type="transmembrane region" description="Helical" evidence="5">
    <location>
        <begin position="74"/>
        <end position="96"/>
    </location>
</feature>
<feature type="transmembrane region" description="Helical" evidence="5">
    <location>
        <begin position="147"/>
        <end position="172"/>
    </location>
</feature>
<evidence type="ECO:0000256" key="5">
    <source>
        <dbReference type="SAM" id="Phobius"/>
    </source>
</evidence>
<feature type="transmembrane region" description="Helical" evidence="5">
    <location>
        <begin position="193"/>
        <end position="218"/>
    </location>
</feature>
<dbReference type="OMA" id="EVENPEX"/>
<keyword evidence="3 5" id="KW-1133">Transmembrane helix</keyword>
<evidence type="ECO:0000256" key="3">
    <source>
        <dbReference type="ARBA" id="ARBA00022989"/>
    </source>
</evidence>
<dbReference type="GO" id="GO:0015179">
    <property type="term" value="F:L-amino acid transmembrane transporter activity"/>
    <property type="evidence" value="ECO:0007669"/>
    <property type="project" value="TreeGrafter"/>
</dbReference>
<accession>T1GP64</accession>
<dbReference type="STRING" id="36166.T1GP64"/>
<keyword evidence="4 5" id="KW-0472">Membrane</keyword>